<feature type="binding site" evidence="5">
    <location>
        <position position="157"/>
    </location>
    <ligand>
        <name>S-adenosyl-L-methionine</name>
        <dbReference type="ChEBI" id="CHEBI:59789"/>
    </ligand>
</feature>
<dbReference type="InterPro" id="IPR019874">
    <property type="entry name" value="RF_methyltr_PrmC"/>
</dbReference>
<protein>
    <recommendedName>
        <fullName evidence="5">Release factor glutamine methyltransferase</fullName>
        <shortName evidence="5">RF MTase</shortName>
        <ecNumber evidence="5">2.1.1.297</ecNumber>
    </recommendedName>
    <alternativeName>
        <fullName evidence="5">N5-glutamine methyltransferase PrmC</fullName>
    </alternativeName>
    <alternativeName>
        <fullName evidence="5">Protein-(glutamine-N5) MTase PrmC</fullName>
    </alternativeName>
    <alternativeName>
        <fullName evidence="5">Protein-glutamine N-methyltransferase PrmC</fullName>
    </alternativeName>
</protein>
<dbReference type="EMBL" id="ANOH01000428">
    <property type="protein sequence ID" value="EMI52490.1"/>
    <property type="molecule type" value="Genomic_DNA"/>
</dbReference>
<dbReference type="SUPFAM" id="SSF53335">
    <property type="entry name" value="S-adenosyl-L-methionine-dependent methyltransferases"/>
    <property type="match status" value="1"/>
</dbReference>
<dbReference type="HAMAP" id="MF_02126">
    <property type="entry name" value="RF_methyltr_PrmC"/>
    <property type="match status" value="1"/>
</dbReference>
<evidence type="ECO:0000256" key="4">
    <source>
        <dbReference type="ARBA" id="ARBA00048391"/>
    </source>
</evidence>
<dbReference type="GO" id="GO:0102559">
    <property type="term" value="F:peptide chain release factor N(5)-glutamine methyltransferase activity"/>
    <property type="evidence" value="ECO:0007669"/>
    <property type="project" value="UniProtKB-EC"/>
</dbReference>
<comment type="caution">
    <text evidence="5">Lacks conserved residue(s) required for the propagation of feature annotation.</text>
</comment>
<comment type="catalytic activity">
    <reaction evidence="4 5">
        <text>L-glutaminyl-[peptide chain release factor] + S-adenosyl-L-methionine = N(5)-methyl-L-glutaminyl-[peptide chain release factor] + S-adenosyl-L-homocysteine + H(+)</text>
        <dbReference type="Rhea" id="RHEA:42896"/>
        <dbReference type="Rhea" id="RHEA-COMP:10271"/>
        <dbReference type="Rhea" id="RHEA-COMP:10272"/>
        <dbReference type="ChEBI" id="CHEBI:15378"/>
        <dbReference type="ChEBI" id="CHEBI:30011"/>
        <dbReference type="ChEBI" id="CHEBI:57856"/>
        <dbReference type="ChEBI" id="CHEBI:59789"/>
        <dbReference type="ChEBI" id="CHEBI:61891"/>
        <dbReference type="EC" id="2.1.1.297"/>
    </reaction>
</comment>
<dbReference type="InterPro" id="IPR007848">
    <property type="entry name" value="Small_mtfrase_dom"/>
</dbReference>
<dbReference type="Pfam" id="PF17827">
    <property type="entry name" value="PrmC_N"/>
    <property type="match status" value="1"/>
</dbReference>
<dbReference type="InterPro" id="IPR004556">
    <property type="entry name" value="HemK-like"/>
</dbReference>
<dbReference type="NCBIfam" id="TIGR03534">
    <property type="entry name" value="RF_mod_PrmC"/>
    <property type="match status" value="1"/>
</dbReference>
<keyword evidence="1 5" id="KW-0489">Methyltransferase</keyword>
<evidence type="ECO:0000256" key="2">
    <source>
        <dbReference type="ARBA" id="ARBA00022679"/>
    </source>
</evidence>
<sequence length="299" mass="33321">MTNPSTEPWTVLRLLQWTADFFKTRGSESPRLDAEILLAHARGCERIELYTAFAEVPSEEERIAFRELVRRRGEGAPVAQLVGFREFYSIPIRVDENVLVPRPETEHLVVEAIDRAKLLAPTIQDRPLRILDIGTGSGAIAIAIAKNLPDAEVTAVDVSLAALEIARWNVEKLGLADRVTLLQSDLFDALEEGAKFDVICSNPPYISQSEYDELPATVREHEPRGALLSGDKGTEIIERIFEQAPAWMYPGGRLIIEYSPMIADECKQIAETTGHYTDIKRIRDLAGLQRTISLGLSES</sequence>
<reference evidence="8 9" key="1">
    <citation type="journal article" date="2013" name="Mar. Genomics">
        <title>Expression of sulfatases in Rhodopirellula baltica and the diversity of sulfatases in the genus Rhodopirellula.</title>
        <authorList>
            <person name="Wegner C.E."/>
            <person name="Richter-Heitmann T."/>
            <person name="Klindworth A."/>
            <person name="Klockow C."/>
            <person name="Richter M."/>
            <person name="Achstetter T."/>
            <person name="Glockner F.O."/>
            <person name="Harder J."/>
        </authorList>
    </citation>
    <scope>NUCLEOTIDE SEQUENCE [LARGE SCALE GENOMIC DNA]</scope>
    <source>
        <strain evidence="8 9">SM41</strain>
    </source>
</reference>
<dbReference type="AlphaFoldDB" id="M5TTK3"/>
<dbReference type="InterPro" id="IPR050320">
    <property type="entry name" value="N5-glutamine_MTase"/>
</dbReference>
<organism evidence="8 9">
    <name type="scientific">Rhodopirellula sallentina SM41</name>
    <dbReference type="NCBI Taxonomy" id="1263870"/>
    <lineage>
        <taxon>Bacteria</taxon>
        <taxon>Pseudomonadati</taxon>
        <taxon>Planctomycetota</taxon>
        <taxon>Planctomycetia</taxon>
        <taxon>Pirellulales</taxon>
        <taxon>Pirellulaceae</taxon>
        <taxon>Rhodopirellula</taxon>
    </lineage>
</organism>
<evidence type="ECO:0000256" key="3">
    <source>
        <dbReference type="ARBA" id="ARBA00022691"/>
    </source>
</evidence>
<dbReference type="GO" id="GO:0032259">
    <property type="term" value="P:methylation"/>
    <property type="evidence" value="ECO:0007669"/>
    <property type="project" value="UniProtKB-KW"/>
</dbReference>
<keyword evidence="3 5" id="KW-0949">S-adenosyl-L-methionine</keyword>
<evidence type="ECO:0000313" key="9">
    <source>
        <dbReference type="Proteomes" id="UP000011885"/>
    </source>
</evidence>
<dbReference type="PANTHER" id="PTHR18895">
    <property type="entry name" value="HEMK METHYLTRANSFERASE"/>
    <property type="match status" value="1"/>
</dbReference>
<gene>
    <name evidence="5" type="primary">prmC</name>
    <name evidence="8" type="ORF">RSSM_06045</name>
</gene>
<dbReference type="InterPro" id="IPR029063">
    <property type="entry name" value="SAM-dependent_MTases_sf"/>
</dbReference>
<comment type="similarity">
    <text evidence="5">Belongs to the protein N5-glutamine methyltransferase family. PrmC subfamily.</text>
</comment>
<evidence type="ECO:0000259" key="6">
    <source>
        <dbReference type="Pfam" id="PF05175"/>
    </source>
</evidence>
<feature type="binding site" evidence="5">
    <location>
        <position position="202"/>
    </location>
    <ligand>
        <name>S-adenosyl-L-methionine</name>
        <dbReference type="ChEBI" id="CHEBI:59789"/>
    </ligand>
</feature>
<feature type="domain" description="Release factor glutamine methyltransferase N-terminal" evidence="7">
    <location>
        <begin position="14"/>
        <end position="83"/>
    </location>
</feature>
<dbReference type="RefSeq" id="WP_008687502.1">
    <property type="nucleotide sequence ID" value="NZ_ANOH01000428.1"/>
</dbReference>
<keyword evidence="9" id="KW-1185">Reference proteome</keyword>
<dbReference type="Pfam" id="PF05175">
    <property type="entry name" value="MTS"/>
    <property type="match status" value="1"/>
</dbReference>
<dbReference type="OrthoDB" id="9800643at2"/>
<dbReference type="PATRIC" id="fig|1263870.3.peg.6401"/>
<evidence type="ECO:0000256" key="5">
    <source>
        <dbReference type="HAMAP-Rule" id="MF_02126"/>
    </source>
</evidence>
<feature type="domain" description="Methyltransferase small" evidence="6">
    <location>
        <begin position="116"/>
        <end position="210"/>
    </location>
</feature>
<evidence type="ECO:0000259" key="7">
    <source>
        <dbReference type="Pfam" id="PF17827"/>
    </source>
</evidence>
<dbReference type="InterPro" id="IPR040758">
    <property type="entry name" value="PrmC_N"/>
</dbReference>
<dbReference type="EC" id="2.1.1.297" evidence="5"/>
<evidence type="ECO:0000256" key="1">
    <source>
        <dbReference type="ARBA" id="ARBA00022603"/>
    </source>
</evidence>
<accession>M5TTK3</accession>
<evidence type="ECO:0000313" key="8">
    <source>
        <dbReference type="EMBL" id="EMI52490.1"/>
    </source>
</evidence>
<name>M5TTK3_9BACT</name>
<feature type="binding site" evidence="5">
    <location>
        <begin position="134"/>
        <end position="138"/>
    </location>
    <ligand>
        <name>S-adenosyl-L-methionine</name>
        <dbReference type="ChEBI" id="CHEBI:59789"/>
    </ligand>
</feature>
<dbReference type="Proteomes" id="UP000011885">
    <property type="component" value="Unassembled WGS sequence"/>
</dbReference>
<dbReference type="Gene3D" id="1.10.8.10">
    <property type="entry name" value="DNA helicase RuvA subunit, C-terminal domain"/>
    <property type="match status" value="1"/>
</dbReference>
<comment type="caution">
    <text evidence="8">The sequence shown here is derived from an EMBL/GenBank/DDBJ whole genome shotgun (WGS) entry which is preliminary data.</text>
</comment>
<dbReference type="PANTHER" id="PTHR18895:SF74">
    <property type="entry name" value="MTRF1L RELEASE FACTOR GLUTAMINE METHYLTRANSFERASE"/>
    <property type="match status" value="1"/>
</dbReference>
<comment type="function">
    <text evidence="5">Methylates the class 1 translation termination release factors RF1/PrfA and RF2/PrfB on the glutamine residue of the universally conserved GGQ motif.</text>
</comment>
<dbReference type="CDD" id="cd02440">
    <property type="entry name" value="AdoMet_MTases"/>
    <property type="match status" value="1"/>
</dbReference>
<dbReference type="NCBIfam" id="TIGR00536">
    <property type="entry name" value="hemK_fam"/>
    <property type="match status" value="1"/>
</dbReference>
<keyword evidence="2 5" id="KW-0808">Transferase</keyword>
<proteinExistence type="inferred from homology"/>
<dbReference type="Gene3D" id="3.40.50.150">
    <property type="entry name" value="Vaccinia Virus protein VP39"/>
    <property type="match status" value="1"/>
</dbReference>
<feature type="binding site" evidence="5">
    <location>
        <begin position="202"/>
        <end position="205"/>
    </location>
    <ligand>
        <name>substrate</name>
    </ligand>
</feature>